<feature type="region of interest" description="Disordered" evidence="1">
    <location>
        <begin position="482"/>
        <end position="506"/>
    </location>
</feature>
<comment type="caution">
    <text evidence="5">The sequence shown here is derived from an EMBL/GenBank/DDBJ whole genome shotgun (WGS) entry which is preliminary data.</text>
</comment>
<proteinExistence type="predicted"/>
<dbReference type="RefSeq" id="WP_094358996.1">
    <property type="nucleotide sequence ID" value="NZ_NMVK01000018.1"/>
</dbReference>
<dbReference type="OrthoDB" id="345880at2"/>
<dbReference type="Gene3D" id="3.40.630.10">
    <property type="entry name" value="Zn peptidases"/>
    <property type="match status" value="1"/>
</dbReference>
<dbReference type="SUPFAM" id="SSF52025">
    <property type="entry name" value="PA domain"/>
    <property type="match status" value="1"/>
</dbReference>
<dbReference type="InterPro" id="IPR007484">
    <property type="entry name" value="Peptidase_M28"/>
</dbReference>
<feature type="chain" id="PRO_5041085835" evidence="2">
    <location>
        <begin position="32"/>
        <end position="506"/>
    </location>
</feature>
<reference evidence="5 6" key="1">
    <citation type="submission" date="2017-07" db="EMBL/GenBank/DDBJ databases">
        <title>Draft whole genome sequences of clinical Proprionibacteriaceae strains.</title>
        <authorList>
            <person name="Bernier A.-M."/>
            <person name="Bernard K."/>
            <person name="Domingo M.-C."/>
        </authorList>
    </citation>
    <scope>NUCLEOTIDE SEQUENCE [LARGE SCALE GENOMIC DNA]</scope>
    <source>
        <strain evidence="5 6">NML 030167</strain>
    </source>
</reference>
<accession>A0A255GB88</accession>
<evidence type="ECO:0000313" key="6">
    <source>
        <dbReference type="Proteomes" id="UP000215896"/>
    </source>
</evidence>
<feature type="signal peptide" evidence="2">
    <location>
        <begin position="1"/>
        <end position="31"/>
    </location>
</feature>
<dbReference type="InterPro" id="IPR006311">
    <property type="entry name" value="TAT_signal"/>
</dbReference>
<feature type="domain" description="Peptidase M28" evidence="4">
    <location>
        <begin position="249"/>
        <end position="468"/>
    </location>
</feature>
<accession>A0A4R6LT30</accession>
<protein>
    <submittedName>
        <fullName evidence="5">Peptidase M28</fullName>
    </submittedName>
</protein>
<keyword evidence="2" id="KW-0732">Signal</keyword>
<dbReference type="GO" id="GO:0006508">
    <property type="term" value="P:proteolysis"/>
    <property type="evidence" value="ECO:0007669"/>
    <property type="project" value="InterPro"/>
</dbReference>
<dbReference type="PANTHER" id="PTHR12147:SF26">
    <property type="entry name" value="PEPTIDASE M28 DOMAIN-CONTAINING PROTEIN"/>
    <property type="match status" value="1"/>
</dbReference>
<dbReference type="Proteomes" id="UP000215896">
    <property type="component" value="Unassembled WGS sequence"/>
</dbReference>
<dbReference type="Pfam" id="PF04389">
    <property type="entry name" value="Peptidase_M28"/>
    <property type="match status" value="1"/>
</dbReference>
<evidence type="ECO:0000313" key="5">
    <source>
        <dbReference type="EMBL" id="OYO12732.1"/>
    </source>
</evidence>
<gene>
    <name evidence="5" type="ORF">CGZ94_12540</name>
</gene>
<name>A0A255GB88_9ACTN</name>
<sequence>MRIRRRSTALAAALTATALAGSGLAAAPASAAPNPNSGEKMARAVSTDTAMQHLNQFQAIADANGGNRAAGTPGYEASAQYVEKTLAAAGYTTTRQYFDFIFEQVNATSLDEVSPTARSVEHTPMSYSPSTGPAGVTAELVAPAVATGCDASEWGGVDATGKIALISRGTCSFGQKSAAAKAAGASAAIIYNNTDGALNGTLGAPGDNYVPTTGVTQAEGQTLVAKMASGPVVMKFVLDKVVEERQTFNIFAETKTGRTDNVVVLGAHLDGAYEGPGMSDNASGAATQLETAVQLGRANKVNNKVRFAWWGAEELGLLGATYYVNDLVENNPAELQNIAGYLNYDMVGSPNYIIGVYDANQSTYEAPVPVPEGSAALEKIFTDRFDAIQQPWVDTEFSGRSDYQPFIENGIPSSGLFTGADGTKTAEEVEMFGGTEGILYDPNYHTAQDDINNISREAIDINLKAMAYAAGTLAYDTSMVNGKASNGKSGKPKKVRPGTPMGKAAS</sequence>
<evidence type="ECO:0000256" key="2">
    <source>
        <dbReference type="SAM" id="SignalP"/>
    </source>
</evidence>
<dbReference type="InterPro" id="IPR045175">
    <property type="entry name" value="M28_fam"/>
</dbReference>
<organism evidence="5 6">
    <name type="scientific">Enemella evansiae</name>
    <dbReference type="NCBI Taxonomy" id="2016499"/>
    <lineage>
        <taxon>Bacteria</taxon>
        <taxon>Bacillati</taxon>
        <taxon>Actinomycetota</taxon>
        <taxon>Actinomycetes</taxon>
        <taxon>Propionibacteriales</taxon>
        <taxon>Propionibacteriaceae</taxon>
        <taxon>Enemella</taxon>
    </lineage>
</organism>
<dbReference type="GO" id="GO:0008235">
    <property type="term" value="F:metalloexopeptidase activity"/>
    <property type="evidence" value="ECO:0007669"/>
    <property type="project" value="InterPro"/>
</dbReference>
<dbReference type="PANTHER" id="PTHR12147">
    <property type="entry name" value="METALLOPEPTIDASE M28 FAMILY MEMBER"/>
    <property type="match status" value="1"/>
</dbReference>
<dbReference type="Gene3D" id="3.50.30.30">
    <property type="match status" value="1"/>
</dbReference>
<feature type="domain" description="PA" evidence="3">
    <location>
        <begin position="136"/>
        <end position="223"/>
    </location>
</feature>
<dbReference type="Pfam" id="PF02225">
    <property type="entry name" value="PA"/>
    <property type="match status" value="1"/>
</dbReference>
<dbReference type="SUPFAM" id="SSF53187">
    <property type="entry name" value="Zn-dependent exopeptidases"/>
    <property type="match status" value="1"/>
</dbReference>
<dbReference type="InterPro" id="IPR003137">
    <property type="entry name" value="PA_domain"/>
</dbReference>
<evidence type="ECO:0000259" key="4">
    <source>
        <dbReference type="Pfam" id="PF04389"/>
    </source>
</evidence>
<dbReference type="EMBL" id="NMVO01000014">
    <property type="protein sequence ID" value="OYO12732.1"/>
    <property type="molecule type" value="Genomic_DNA"/>
</dbReference>
<dbReference type="InterPro" id="IPR046450">
    <property type="entry name" value="PA_dom_sf"/>
</dbReference>
<dbReference type="AlphaFoldDB" id="A0A255GB88"/>
<dbReference type="PROSITE" id="PS51318">
    <property type="entry name" value="TAT"/>
    <property type="match status" value="1"/>
</dbReference>
<evidence type="ECO:0000259" key="3">
    <source>
        <dbReference type="Pfam" id="PF02225"/>
    </source>
</evidence>
<evidence type="ECO:0000256" key="1">
    <source>
        <dbReference type="SAM" id="MobiDB-lite"/>
    </source>
</evidence>
<keyword evidence="6" id="KW-1185">Reference proteome</keyword>